<dbReference type="Proteomes" id="UP001328107">
    <property type="component" value="Unassembled WGS sequence"/>
</dbReference>
<evidence type="ECO:0000313" key="1">
    <source>
        <dbReference type="EMBL" id="GMR57954.1"/>
    </source>
</evidence>
<reference evidence="2" key="2">
    <citation type="submission" date="2023-06" db="EMBL/GenBank/DDBJ databases">
        <title>Genome assembly of Pristionchus species.</title>
        <authorList>
            <person name="Yoshida K."/>
            <person name="Sommer R.J."/>
        </authorList>
    </citation>
    <scope>NUCLEOTIDE SEQUENCE</scope>
    <source>
        <strain evidence="2">RS5460</strain>
    </source>
</reference>
<organism evidence="2 3">
    <name type="scientific">Pristionchus mayeri</name>
    <dbReference type="NCBI Taxonomy" id="1317129"/>
    <lineage>
        <taxon>Eukaryota</taxon>
        <taxon>Metazoa</taxon>
        <taxon>Ecdysozoa</taxon>
        <taxon>Nematoda</taxon>
        <taxon>Chromadorea</taxon>
        <taxon>Rhabditida</taxon>
        <taxon>Rhabditina</taxon>
        <taxon>Diplogasteromorpha</taxon>
        <taxon>Diplogasteroidea</taxon>
        <taxon>Neodiplogasteridae</taxon>
        <taxon>Pristionchus</taxon>
    </lineage>
</organism>
<feature type="non-terminal residue" evidence="2">
    <location>
        <position position="226"/>
    </location>
</feature>
<evidence type="ECO:0000313" key="3">
    <source>
        <dbReference type="Proteomes" id="UP001328107"/>
    </source>
</evidence>
<proteinExistence type="predicted"/>
<dbReference type="EMBL" id="BTRK01000006">
    <property type="protein sequence ID" value="GMR57954.1"/>
    <property type="molecule type" value="Genomic_DNA"/>
</dbReference>
<comment type="caution">
    <text evidence="2">The sequence shown here is derived from an EMBL/GenBank/DDBJ whole genome shotgun (WGS) entry which is preliminary data.</text>
</comment>
<sequence length="226" mass="24882">EGAVATVDEVNDETSGVEIGLPVSPSLGTLPWLPRERVFKFLNTVDNLGNMAKVPRFMAPVIDFAMRKREWSVQELMLWKDKAGLGVVIYLYPANVCIYKNTNLDWSRFVLSMDSRRRPVMRTIIDGMDDPKVSQLAGLFVYINSAVCGGWGNGEGLTHEQLAIAASLLGNAAIDDVEIHPEALNDASSNLILSIVARTKKVTIFTSEVPPLSNAATFVRHLDRLP</sequence>
<keyword evidence="3" id="KW-1185">Reference proteome</keyword>
<protein>
    <submittedName>
        <fullName evidence="2">Uncharacterized protein</fullName>
    </submittedName>
</protein>
<evidence type="ECO:0000313" key="2">
    <source>
        <dbReference type="EMBL" id="GMR57955.1"/>
    </source>
</evidence>
<reference evidence="3" key="1">
    <citation type="submission" date="2022-10" db="EMBL/GenBank/DDBJ databases">
        <title>Genome assembly of Pristionchus species.</title>
        <authorList>
            <person name="Yoshida K."/>
            <person name="Sommer R.J."/>
        </authorList>
    </citation>
    <scope>NUCLEOTIDE SEQUENCE [LARGE SCALE GENOMIC DNA]</scope>
    <source>
        <strain evidence="3">RS5460</strain>
    </source>
</reference>
<gene>
    <name evidence="1" type="ORF">PMAYCL1PPCAC_28149</name>
    <name evidence="2" type="ORF">PMAYCL1PPCAC_28150</name>
</gene>
<dbReference type="EMBL" id="BTRK01000006">
    <property type="protein sequence ID" value="GMR57955.1"/>
    <property type="molecule type" value="Genomic_DNA"/>
</dbReference>
<dbReference type="AlphaFoldDB" id="A0AAN5D985"/>
<accession>A0AAN5D985</accession>
<name>A0AAN5D985_9BILA</name>
<feature type="non-terminal residue" evidence="2">
    <location>
        <position position="1"/>
    </location>
</feature>